<keyword evidence="2" id="KW-1185">Reference proteome</keyword>
<accession>A0ABT6JNS2</accession>
<dbReference type="RefSeq" id="WP_280576494.1">
    <property type="nucleotide sequence ID" value="NZ_JARXRO010000001.1"/>
</dbReference>
<reference evidence="1 2" key="1">
    <citation type="submission" date="2023-04" db="EMBL/GenBank/DDBJ databases">
        <title>Luteimonas sp. M1R5S59.</title>
        <authorList>
            <person name="Sun J.-Q."/>
        </authorList>
    </citation>
    <scope>NUCLEOTIDE SEQUENCE [LARGE SCALE GENOMIC DNA]</scope>
    <source>
        <strain evidence="1 2">M1R5S59</strain>
    </source>
</reference>
<gene>
    <name evidence="1" type="ORF">QFW81_00050</name>
</gene>
<comment type="caution">
    <text evidence="1">The sequence shown here is derived from an EMBL/GenBank/DDBJ whole genome shotgun (WGS) entry which is preliminary data.</text>
</comment>
<dbReference type="Proteomes" id="UP001156873">
    <property type="component" value="Unassembled WGS sequence"/>
</dbReference>
<proteinExistence type="predicted"/>
<dbReference type="EMBL" id="JARXRO010000001">
    <property type="protein sequence ID" value="MDH5832323.1"/>
    <property type="molecule type" value="Genomic_DNA"/>
</dbReference>
<organism evidence="1 2">
    <name type="scientific">Luteimonas kalidii</name>
    <dbReference type="NCBI Taxonomy" id="3042025"/>
    <lineage>
        <taxon>Bacteria</taxon>
        <taxon>Pseudomonadati</taxon>
        <taxon>Pseudomonadota</taxon>
        <taxon>Gammaproteobacteria</taxon>
        <taxon>Lysobacterales</taxon>
        <taxon>Lysobacteraceae</taxon>
        <taxon>Luteimonas</taxon>
    </lineage>
</organism>
<evidence type="ECO:0000313" key="1">
    <source>
        <dbReference type="EMBL" id="MDH5832323.1"/>
    </source>
</evidence>
<name>A0ABT6JNS2_9GAMM</name>
<evidence type="ECO:0000313" key="2">
    <source>
        <dbReference type="Proteomes" id="UP001156873"/>
    </source>
</evidence>
<protein>
    <submittedName>
        <fullName evidence="1">Uncharacterized protein</fullName>
    </submittedName>
</protein>
<sequence>MELPPPFVAACGRFDARQAWTSHGPRVVCDDHGHGVFMSHRGDCAAMTIFPVLL</sequence>